<dbReference type="EMBL" id="OX459124">
    <property type="protein sequence ID" value="CAI9111974.1"/>
    <property type="molecule type" value="Genomic_DNA"/>
</dbReference>
<protein>
    <submittedName>
        <fullName evidence="3">OLC1v1012330C1</fullName>
    </submittedName>
</protein>
<reference evidence="3" key="1">
    <citation type="submission" date="2023-03" db="EMBL/GenBank/DDBJ databases">
        <authorList>
            <person name="Julca I."/>
        </authorList>
    </citation>
    <scope>NUCLEOTIDE SEQUENCE</scope>
</reference>
<dbReference type="PANTHER" id="PTHR33349">
    <property type="entry name" value="EMB|CAB62594.1"/>
    <property type="match status" value="1"/>
</dbReference>
<evidence type="ECO:0000259" key="2">
    <source>
        <dbReference type="SMART" id="SM01054"/>
    </source>
</evidence>
<dbReference type="PANTHER" id="PTHR33349:SF41">
    <property type="entry name" value="EMB|CAB62594.1"/>
    <property type="match status" value="1"/>
</dbReference>
<dbReference type="Proteomes" id="UP001161247">
    <property type="component" value="Chromosome 7"/>
</dbReference>
<evidence type="ECO:0000313" key="3">
    <source>
        <dbReference type="EMBL" id="CAI9111974.1"/>
    </source>
</evidence>
<feature type="compositionally biased region" description="Polar residues" evidence="1">
    <location>
        <begin position="276"/>
        <end position="285"/>
    </location>
</feature>
<feature type="compositionally biased region" description="Basic and acidic residues" evidence="1">
    <location>
        <begin position="81"/>
        <end position="92"/>
    </location>
</feature>
<sequence length="460" mass="51547">MSEVTIPVAEKLQKTMSEPIKLRRSSTCILGNRSKDNVVPNYLRASIGSCHDLCKFGGKHDFKTIERSPMLKGFVAKPPLKSREPVKDDSVLHQRRRSFSSISRRPSISPLEIHERKDINIPKLSEGLKQKPLRSKDSTMSGTKELRQGNIEVGSTLKETSINSTPGENKRAMRTKKGTKTSNKNKETPLGTATSPESRKNNDARVPKKVPIPRGTKNRTSLATTGSQTPKKVDAKTAPKKLRQVKSKNSLNKARIPQSDDHDDVPEKIIHVIEMNTENSKGQSSELREKQDSPTSNPLPEAEEHIPQKITTLSDNQKTRRAKKDHQSNGSPRKLKFRKGKSIQTEKSNAGSKKLKFKQAKLLNPENADQNAATMRIKIPIKPDMERDQSDETTNNALDEVVLRPQTPIHKEHSQSLYNNVIKERAKKLVKTKSKVKALVDAFETIISLHDEKSQAKTMA</sequence>
<dbReference type="AlphaFoldDB" id="A0AAV1DYX1"/>
<accession>A0AAV1DYX1</accession>
<dbReference type="Pfam" id="PF07839">
    <property type="entry name" value="CaM_binding"/>
    <property type="match status" value="1"/>
</dbReference>
<feature type="region of interest" description="Disordered" evidence="1">
    <location>
        <begin position="122"/>
        <end position="355"/>
    </location>
</feature>
<organism evidence="3 4">
    <name type="scientific">Oldenlandia corymbosa var. corymbosa</name>
    <dbReference type="NCBI Taxonomy" id="529605"/>
    <lineage>
        <taxon>Eukaryota</taxon>
        <taxon>Viridiplantae</taxon>
        <taxon>Streptophyta</taxon>
        <taxon>Embryophyta</taxon>
        <taxon>Tracheophyta</taxon>
        <taxon>Spermatophyta</taxon>
        <taxon>Magnoliopsida</taxon>
        <taxon>eudicotyledons</taxon>
        <taxon>Gunneridae</taxon>
        <taxon>Pentapetalae</taxon>
        <taxon>asterids</taxon>
        <taxon>lamiids</taxon>
        <taxon>Gentianales</taxon>
        <taxon>Rubiaceae</taxon>
        <taxon>Rubioideae</taxon>
        <taxon>Spermacoceae</taxon>
        <taxon>Hedyotis-Oldenlandia complex</taxon>
        <taxon>Oldenlandia</taxon>
    </lineage>
</organism>
<feature type="compositionally biased region" description="Polar residues" evidence="1">
    <location>
        <begin position="157"/>
        <end position="167"/>
    </location>
</feature>
<evidence type="ECO:0000313" key="4">
    <source>
        <dbReference type="Proteomes" id="UP001161247"/>
    </source>
</evidence>
<dbReference type="SMART" id="SM01054">
    <property type="entry name" value="CaM_binding"/>
    <property type="match status" value="1"/>
</dbReference>
<feature type="compositionally biased region" description="Polar residues" evidence="1">
    <location>
        <begin position="342"/>
        <end position="351"/>
    </location>
</feature>
<evidence type="ECO:0000256" key="1">
    <source>
        <dbReference type="SAM" id="MobiDB-lite"/>
    </source>
</evidence>
<feature type="region of interest" description="Disordered" evidence="1">
    <location>
        <begin position="76"/>
        <end position="104"/>
    </location>
</feature>
<dbReference type="GO" id="GO:0005516">
    <property type="term" value="F:calmodulin binding"/>
    <property type="evidence" value="ECO:0007669"/>
    <property type="project" value="InterPro"/>
</dbReference>
<keyword evidence="4" id="KW-1185">Reference proteome</keyword>
<proteinExistence type="predicted"/>
<name>A0AAV1DYX1_OLDCO</name>
<feature type="domain" description="Calmodulin-binding" evidence="2">
    <location>
        <begin position="331"/>
        <end position="448"/>
    </location>
</feature>
<dbReference type="InterPro" id="IPR012417">
    <property type="entry name" value="CaM-bd_dom_pln"/>
</dbReference>
<feature type="compositionally biased region" description="Polar residues" evidence="1">
    <location>
        <begin position="218"/>
        <end position="230"/>
    </location>
</feature>
<gene>
    <name evidence="3" type="ORF">OLC1_LOCUS19251</name>
</gene>
<feature type="compositionally biased region" description="Basic and acidic residues" evidence="1">
    <location>
        <begin position="122"/>
        <end position="137"/>
    </location>
</feature>
<feature type="compositionally biased region" description="Basic and acidic residues" evidence="1">
    <location>
        <begin position="197"/>
        <end position="206"/>
    </location>
</feature>